<dbReference type="InterPro" id="IPR025665">
    <property type="entry name" value="Beta-barrel_OMP_2"/>
</dbReference>
<evidence type="ECO:0000259" key="2">
    <source>
        <dbReference type="Pfam" id="PF13568"/>
    </source>
</evidence>
<feature type="signal peptide" evidence="1">
    <location>
        <begin position="1"/>
        <end position="20"/>
    </location>
</feature>
<comment type="caution">
    <text evidence="3">The sequence shown here is derived from an EMBL/GenBank/DDBJ whole genome shotgun (WGS) entry which is preliminary data.</text>
</comment>
<dbReference type="Proteomes" id="UP001597138">
    <property type="component" value="Unassembled WGS sequence"/>
</dbReference>
<organism evidence="3 4">
    <name type="scientific">Flavobacterium artemisiae</name>
    <dbReference type="NCBI Taxonomy" id="2126556"/>
    <lineage>
        <taxon>Bacteria</taxon>
        <taxon>Pseudomonadati</taxon>
        <taxon>Bacteroidota</taxon>
        <taxon>Flavobacteriia</taxon>
        <taxon>Flavobacteriales</taxon>
        <taxon>Flavobacteriaceae</taxon>
        <taxon>Flavobacterium</taxon>
    </lineage>
</organism>
<protein>
    <submittedName>
        <fullName evidence="3">Outer membrane beta-barrel protein</fullName>
    </submittedName>
</protein>
<evidence type="ECO:0000313" key="3">
    <source>
        <dbReference type="EMBL" id="MFD1604338.1"/>
    </source>
</evidence>
<dbReference type="EMBL" id="JBHUDZ010000013">
    <property type="protein sequence ID" value="MFD1604338.1"/>
    <property type="molecule type" value="Genomic_DNA"/>
</dbReference>
<name>A0ABW4HFZ5_9FLAO</name>
<keyword evidence="1" id="KW-0732">Signal</keyword>
<evidence type="ECO:0000313" key="4">
    <source>
        <dbReference type="Proteomes" id="UP001597138"/>
    </source>
</evidence>
<evidence type="ECO:0000256" key="1">
    <source>
        <dbReference type="SAM" id="SignalP"/>
    </source>
</evidence>
<reference evidence="4" key="1">
    <citation type="journal article" date="2019" name="Int. J. Syst. Evol. Microbiol.">
        <title>The Global Catalogue of Microorganisms (GCM) 10K type strain sequencing project: providing services to taxonomists for standard genome sequencing and annotation.</title>
        <authorList>
            <consortium name="The Broad Institute Genomics Platform"/>
            <consortium name="The Broad Institute Genome Sequencing Center for Infectious Disease"/>
            <person name="Wu L."/>
            <person name="Ma J."/>
        </authorList>
    </citation>
    <scope>NUCLEOTIDE SEQUENCE [LARGE SCALE GENOMIC DNA]</scope>
    <source>
        <strain evidence="4">CCUG 70865</strain>
    </source>
</reference>
<accession>A0ABW4HFZ5</accession>
<keyword evidence="4" id="KW-1185">Reference proteome</keyword>
<dbReference type="RefSeq" id="WP_379817821.1">
    <property type="nucleotide sequence ID" value="NZ_JBHUDZ010000013.1"/>
</dbReference>
<dbReference type="Pfam" id="PF13568">
    <property type="entry name" value="OMP_b-brl_2"/>
    <property type="match status" value="1"/>
</dbReference>
<sequence>MKKYICTSIKSIAAITALFAVCLQGYSQDKKQELSISVAGPASFLKYHSGGGLVPGNGISAGIRYSYYLSETLSIGVGVEYQTYNSDAKYAFLSGQYMTTDAENENFQFRYRATNLREEQKLGYVNIPIGIQFETPGTSQLYVAAGAKIGFATSGTYESKIQNLTTSGYYPQYNVELLSPAFAGFGSFNDIKSSKQDLNTEVSYSVTFETGLKQKIGTRSSFYLGAYLDYGLNNIYDKSDNKQVVQYNPELPVQFQYNSVLDSSFAHDIRLVSYGLKLRFAIR</sequence>
<feature type="chain" id="PRO_5046243762" evidence="1">
    <location>
        <begin position="21"/>
        <end position="283"/>
    </location>
</feature>
<gene>
    <name evidence="3" type="ORF">ACFSC2_16490</name>
</gene>
<proteinExistence type="predicted"/>
<feature type="domain" description="Outer membrane protein beta-barrel" evidence="2">
    <location>
        <begin position="55"/>
        <end position="236"/>
    </location>
</feature>